<keyword evidence="2" id="KW-1185">Reference proteome</keyword>
<gene>
    <name evidence="1" type="ORF">IX84_03000</name>
</gene>
<dbReference type="Proteomes" id="UP000029736">
    <property type="component" value="Unassembled WGS sequence"/>
</dbReference>
<organism evidence="1 2">
    <name type="scientific">Phaeodactylibacter xiamenensis</name>
    <dbReference type="NCBI Taxonomy" id="1524460"/>
    <lineage>
        <taxon>Bacteria</taxon>
        <taxon>Pseudomonadati</taxon>
        <taxon>Bacteroidota</taxon>
        <taxon>Saprospiria</taxon>
        <taxon>Saprospirales</taxon>
        <taxon>Haliscomenobacteraceae</taxon>
        <taxon>Phaeodactylibacter</taxon>
    </lineage>
</organism>
<protein>
    <submittedName>
        <fullName evidence="1">Uncharacterized protein</fullName>
    </submittedName>
</protein>
<evidence type="ECO:0000313" key="2">
    <source>
        <dbReference type="Proteomes" id="UP000029736"/>
    </source>
</evidence>
<sequence length="59" mass="6210">MLHGNQIRRRGRIAVPEVVVDKKCVVALKLNKKGPAWRPARQLGSLGAAAAGGLASLPL</sequence>
<dbReference type="EMBL" id="JPOS01000010">
    <property type="protein sequence ID" value="KGE89312.1"/>
    <property type="molecule type" value="Genomic_DNA"/>
</dbReference>
<evidence type="ECO:0000313" key="1">
    <source>
        <dbReference type="EMBL" id="KGE89312.1"/>
    </source>
</evidence>
<accession>A0A098SEE3</accession>
<proteinExistence type="predicted"/>
<reference evidence="1 2" key="1">
    <citation type="journal article" date="2014" name="Int. J. Syst. Evol. Microbiol.">
        <title>Phaeodactylibacter xiamenensis gen. nov., sp. nov., a member of the family Saprospiraceae isolated from the marine alga Phaeodactylum tricornutum.</title>
        <authorList>
            <person name="Chen Z.Jr."/>
            <person name="Lei X."/>
            <person name="Lai Q."/>
            <person name="Li Y."/>
            <person name="Zhang B."/>
            <person name="Zhang J."/>
            <person name="Zhang H."/>
            <person name="Yang L."/>
            <person name="Zheng W."/>
            <person name="Tian Y."/>
            <person name="Yu Z."/>
            <person name="Xu H.Jr."/>
            <person name="Zheng T."/>
        </authorList>
    </citation>
    <scope>NUCLEOTIDE SEQUENCE [LARGE SCALE GENOMIC DNA]</scope>
    <source>
        <strain evidence="1 2">KD52</strain>
    </source>
</reference>
<dbReference type="AlphaFoldDB" id="A0A098SEE3"/>
<name>A0A098SEE3_9BACT</name>
<comment type="caution">
    <text evidence="1">The sequence shown here is derived from an EMBL/GenBank/DDBJ whole genome shotgun (WGS) entry which is preliminary data.</text>
</comment>